<dbReference type="PROSITE" id="PS50142">
    <property type="entry name" value="RNASE_3_2"/>
    <property type="match status" value="1"/>
</dbReference>
<dbReference type="GeneID" id="83207488"/>
<gene>
    <name evidence="5" type="ORF">O0I10_000066</name>
</gene>
<name>A0AAD7Y4V3_9FUNG</name>
<reference evidence="5 6" key="1">
    <citation type="submission" date="2023-03" db="EMBL/GenBank/DDBJ databases">
        <title>Genome sequence of Lichtheimia ornata CBS 291.66.</title>
        <authorList>
            <person name="Mohabir J.T."/>
            <person name="Shea T.P."/>
            <person name="Kurbessoian T."/>
            <person name="Berby B."/>
            <person name="Fontaine J."/>
            <person name="Livny J."/>
            <person name="Gnirke A."/>
            <person name="Stajich J.E."/>
            <person name="Cuomo C.A."/>
        </authorList>
    </citation>
    <scope>NUCLEOTIDE SEQUENCE [LARGE SCALE GENOMIC DNA]</scope>
    <source>
        <strain evidence="5">CBS 291.66</strain>
    </source>
</reference>
<evidence type="ECO:0000313" key="6">
    <source>
        <dbReference type="Proteomes" id="UP001234581"/>
    </source>
</evidence>
<keyword evidence="6" id="KW-1185">Reference proteome</keyword>
<dbReference type="GO" id="GO:0006396">
    <property type="term" value="P:RNA processing"/>
    <property type="evidence" value="ECO:0007669"/>
    <property type="project" value="InterPro"/>
</dbReference>
<dbReference type="SUPFAM" id="SSF54768">
    <property type="entry name" value="dsRNA-binding domain-like"/>
    <property type="match status" value="1"/>
</dbReference>
<evidence type="ECO:0000256" key="2">
    <source>
        <dbReference type="SAM" id="MobiDB-lite"/>
    </source>
</evidence>
<dbReference type="RefSeq" id="XP_058348704.1">
    <property type="nucleotide sequence ID" value="XM_058480181.1"/>
</dbReference>
<evidence type="ECO:0000259" key="4">
    <source>
        <dbReference type="PROSITE" id="PS50142"/>
    </source>
</evidence>
<evidence type="ECO:0000259" key="3">
    <source>
        <dbReference type="PROSITE" id="PS50137"/>
    </source>
</evidence>
<dbReference type="CDD" id="cd00048">
    <property type="entry name" value="DSRM_SF"/>
    <property type="match status" value="1"/>
</dbReference>
<feature type="region of interest" description="Disordered" evidence="2">
    <location>
        <begin position="361"/>
        <end position="419"/>
    </location>
</feature>
<organism evidence="5 6">
    <name type="scientific">Lichtheimia ornata</name>
    <dbReference type="NCBI Taxonomy" id="688661"/>
    <lineage>
        <taxon>Eukaryota</taxon>
        <taxon>Fungi</taxon>
        <taxon>Fungi incertae sedis</taxon>
        <taxon>Mucoromycota</taxon>
        <taxon>Mucoromycotina</taxon>
        <taxon>Mucoromycetes</taxon>
        <taxon>Mucorales</taxon>
        <taxon>Lichtheimiaceae</taxon>
        <taxon>Lichtheimia</taxon>
    </lineage>
</organism>
<keyword evidence="1" id="KW-0694">RNA-binding</keyword>
<sequence>MQSLQECICNVVQQVAVVRGVPVEEQSHIQAFCAEEYCNDSQAKHYEFLGQGVLYYAVSEGLVQAYGEHCQGDILEQMRRLLFANHGALFHVIAQRYHLSGTEDISLKRIVDRLLGVIAHSQLGPWGVTTIVSTALQEQGSALLKQLPRKVRTSLGLLPPTDDGVLTPIDTTNIPKHQRPIKTPRRHSAQKQTVNEVFAFLIREGEYNQSFMERELPGRAKEWGCQIIYRLTKGSPWFSHSRYASNKKGARSLVVHDILQYYEKRPDHKASHQEAMPEEIDPTLATTPTVLVIDESEYYHEPTAVSTPPPSIEWYNPIPGDPSLCAIHIPEKRPTDDMDMDEYDARMMEVLLDGFPKMTMEQRQQEEQRRRQRLQQQQQQQQENKRMRSSPPTSNEMRVPPTPPVVAAQLTDDDGQPRPSIDIIRDIVDINRIHKILNDPVQASNPKTGFLSLLQPLKDALDYKFDYVSSGPPHNKIFIGTCSLICGEHSVSSGGQGAKKRDAEQAALLNLLRTLANIA</sequence>
<evidence type="ECO:0000313" key="5">
    <source>
        <dbReference type="EMBL" id="KAJ8663792.1"/>
    </source>
</evidence>
<protein>
    <recommendedName>
        <fullName evidence="7">DRBM domain-containing protein</fullName>
    </recommendedName>
</protein>
<dbReference type="AlphaFoldDB" id="A0AAD7Y4V3"/>
<feature type="domain" description="DRBM" evidence="3">
    <location>
        <begin position="445"/>
        <end position="517"/>
    </location>
</feature>
<proteinExistence type="predicted"/>
<accession>A0AAD7Y4V3</accession>
<evidence type="ECO:0008006" key="7">
    <source>
        <dbReference type="Google" id="ProtNLM"/>
    </source>
</evidence>
<comment type="caution">
    <text evidence="5">The sequence shown here is derived from an EMBL/GenBank/DDBJ whole genome shotgun (WGS) entry which is preliminary data.</text>
</comment>
<dbReference type="Gene3D" id="3.30.160.20">
    <property type="match status" value="1"/>
</dbReference>
<dbReference type="GO" id="GO:0003723">
    <property type="term" value="F:RNA binding"/>
    <property type="evidence" value="ECO:0007669"/>
    <property type="project" value="UniProtKB-UniRule"/>
</dbReference>
<dbReference type="InterPro" id="IPR014720">
    <property type="entry name" value="dsRBD_dom"/>
</dbReference>
<dbReference type="Proteomes" id="UP001234581">
    <property type="component" value="Unassembled WGS sequence"/>
</dbReference>
<dbReference type="Pfam" id="PF00035">
    <property type="entry name" value="dsrm"/>
    <property type="match status" value="1"/>
</dbReference>
<dbReference type="InterPro" id="IPR000999">
    <property type="entry name" value="RNase_III_dom"/>
</dbReference>
<feature type="domain" description="RNase III" evidence="4">
    <location>
        <begin position="8"/>
        <end position="74"/>
    </location>
</feature>
<evidence type="ECO:0000256" key="1">
    <source>
        <dbReference type="PROSITE-ProRule" id="PRU00266"/>
    </source>
</evidence>
<dbReference type="GO" id="GO:0004525">
    <property type="term" value="F:ribonuclease III activity"/>
    <property type="evidence" value="ECO:0007669"/>
    <property type="project" value="InterPro"/>
</dbReference>
<dbReference type="PROSITE" id="PS50137">
    <property type="entry name" value="DS_RBD"/>
    <property type="match status" value="1"/>
</dbReference>
<dbReference type="EMBL" id="JARTCD010000001">
    <property type="protein sequence ID" value="KAJ8663792.1"/>
    <property type="molecule type" value="Genomic_DNA"/>
</dbReference>